<dbReference type="HOGENOM" id="CLU_2694505_0_0_1"/>
<dbReference type="AlphaFoldDB" id="A0A0C9X6L9"/>
<feature type="non-terminal residue" evidence="1">
    <location>
        <position position="1"/>
    </location>
</feature>
<accession>A0A0C9X6L9</accession>
<evidence type="ECO:0000313" key="2">
    <source>
        <dbReference type="Proteomes" id="UP000054477"/>
    </source>
</evidence>
<dbReference type="EMBL" id="KN838706">
    <property type="protein sequence ID" value="KIJ96943.1"/>
    <property type="molecule type" value="Genomic_DNA"/>
</dbReference>
<keyword evidence="2" id="KW-1185">Reference proteome</keyword>
<dbReference type="OrthoDB" id="3089618at2759"/>
<reference evidence="1 2" key="1">
    <citation type="submission" date="2014-04" db="EMBL/GenBank/DDBJ databases">
        <authorList>
            <consortium name="DOE Joint Genome Institute"/>
            <person name="Kuo A."/>
            <person name="Kohler A."/>
            <person name="Nagy L.G."/>
            <person name="Floudas D."/>
            <person name="Copeland A."/>
            <person name="Barry K.W."/>
            <person name="Cichocki N."/>
            <person name="Veneault-Fourrey C."/>
            <person name="LaButti K."/>
            <person name="Lindquist E.A."/>
            <person name="Lipzen A."/>
            <person name="Lundell T."/>
            <person name="Morin E."/>
            <person name="Murat C."/>
            <person name="Sun H."/>
            <person name="Tunlid A."/>
            <person name="Henrissat B."/>
            <person name="Grigoriev I.V."/>
            <person name="Hibbett D.S."/>
            <person name="Martin F."/>
            <person name="Nordberg H.P."/>
            <person name="Cantor M.N."/>
            <person name="Hua S.X."/>
        </authorList>
    </citation>
    <scope>NUCLEOTIDE SEQUENCE [LARGE SCALE GENOMIC DNA]</scope>
    <source>
        <strain evidence="1 2">LaAM-08-1</strain>
    </source>
</reference>
<proteinExistence type="predicted"/>
<name>A0A0C9X6L9_9AGAR</name>
<evidence type="ECO:0000313" key="1">
    <source>
        <dbReference type="EMBL" id="KIJ96943.1"/>
    </source>
</evidence>
<dbReference type="Proteomes" id="UP000054477">
    <property type="component" value="Unassembled WGS sequence"/>
</dbReference>
<protein>
    <submittedName>
        <fullName evidence="1">Uncharacterized protein</fullName>
    </submittedName>
</protein>
<sequence>PVLTGQDRFILTGQVFCGLGPVWLWSFSSYETGLPNTNLPVNVKCQPLFNSSCLVICNLITLNTSQYESYRFHC</sequence>
<reference evidence="2" key="2">
    <citation type="submission" date="2015-01" db="EMBL/GenBank/DDBJ databases">
        <title>Evolutionary Origins and Diversification of the Mycorrhizal Mutualists.</title>
        <authorList>
            <consortium name="DOE Joint Genome Institute"/>
            <consortium name="Mycorrhizal Genomics Consortium"/>
            <person name="Kohler A."/>
            <person name="Kuo A."/>
            <person name="Nagy L.G."/>
            <person name="Floudas D."/>
            <person name="Copeland A."/>
            <person name="Barry K.W."/>
            <person name="Cichocki N."/>
            <person name="Veneault-Fourrey C."/>
            <person name="LaButti K."/>
            <person name="Lindquist E.A."/>
            <person name="Lipzen A."/>
            <person name="Lundell T."/>
            <person name="Morin E."/>
            <person name="Murat C."/>
            <person name="Riley R."/>
            <person name="Ohm R."/>
            <person name="Sun H."/>
            <person name="Tunlid A."/>
            <person name="Henrissat B."/>
            <person name="Grigoriev I.V."/>
            <person name="Hibbett D.S."/>
            <person name="Martin F."/>
        </authorList>
    </citation>
    <scope>NUCLEOTIDE SEQUENCE [LARGE SCALE GENOMIC DNA]</scope>
    <source>
        <strain evidence="2">LaAM-08-1</strain>
    </source>
</reference>
<gene>
    <name evidence="1" type="ORF">K443DRAFT_106375</name>
</gene>
<organism evidence="1 2">
    <name type="scientific">Laccaria amethystina LaAM-08-1</name>
    <dbReference type="NCBI Taxonomy" id="1095629"/>
    <lineage>
        <taxon>Eukaryota</taxon>
        <taxon>Fungi</taxon>
        <taxon>Dikarya</taxon>
        <taxon>Basidiomycota</taxon>
        <taxon>Agaricomycotina</taxon>
        <taxon>Agaricomycetes</taxon>
        <taxon>Agaricomycetidae</taxon>
        <taxon>Agaricales</taxon>
        <taxon>Agaricineae</taxon>
        <taxon>Hydnangiaceae</taxon>
        <taxon>Laccaria</taxon>
    </lineage>
</organism>